<dbReference type="RefSeq" id="WP_372452418.1">
    <property type="nucleotide sequence ID" value="NZ_JAHKRN010000009.1"/>
</dbReference>
<gene>
    <name evidence="2" type="ORF">ACFPUY_21700</name>
</gene>
<comment type="caution">
    <text evidence="2">The sequence shown here is derived from an EMBL/GenBank/DDBJ whole genome shotgun (WGS) entry which is preliminary data.</text>
</comment>
<evidence type="ECO:0000313" key="3">
    <source>
        <dbReference type="Proteomes" id="UP001596096"/>
    </source>
</evidence>
<name>A0ABW1BYP4_9ACTN</name>
<keyword evidence="1" id="KW-0238">DNA-binding</keyword>
<protein>
    <submittedName>
        <fullName evidence="2">IS200/IS605 family accessory protein TnpB-related protein</fullName>
    </submittedName>
</protein>
<organism evidence="2 3">
    <name type="scientific">Nonomuraea harbinensis</name>
    <dbReference type="NCBI Taxonomy" id="1286938"/>
    <lineage>
        <taxon>Bacteria</taxon>
        <taxon>Bacillati</taxon>
        <taxon>Actinomycetota</taxon>
        <taxon>Actinomycetes</taxon>
        <taxon>Streptosporangiales</taxon>
        <taxon>Streptosporangiaceae</taxon>
        <taxon>Nonomuraea</taxon>
    </lineage>
</organism>
<dbReference type="NCBIfam" id="TIGR01766">
    <property type="entry name" value="IS200/IS605 family accessory protein TnpB-like domain"/>
    <property type="match status" value="1"/>
</dbReference>
<evidence type="ECO:0000313" key="2">
    <source>
        <dbReference type="EMBL" id="MFC5817720.1"/>
    </source>
</evidence>
<dbReference type="Proteomes" id="UP001596096">
    <property type="component" value="Unassembled WGS sequence"/>
</dbReference>
<evidence type="ECO:0000256" key="1">
    <source>
        <dbReference type="ARBA" id="ARBA00023125"/>
    </source>
</evidence>
<keyword evidence="3" id="KW-1185">Reference proteome</keyword>
<dbReference type="EMBL" id="JBHSNW010000010">
    <property type="protein sequence ID" value="MFC5817720.1"/>
    <property type="molecule type" value="Genomic_DNA"/>
</dbReference>
<proteinExistence type="predicted"/>
<accession>A0ABW1BYP4</accession>
<reference evidence="3" key="1">
    <citation type="journal article" date="2019" name="Int. J. Syst. Evol. Microbiol.">
        <title>The Global Catalogue of Microorganisms (GCM) 10K type strain sequencing project: providing services to taxonomists for standard genome sequencing and annotation.</title>
        <authorList>
            <consortium name="The Broad Institute Genomics Platform"/>
            <consortium name="The Broad Institute Genome Sequencing Center for Infectious Disease"/>
            <person name="Wu L."/>
            <person name="Ma J."/>
        </authorList>
    </citation>
    <scope>NUCLEOTIDE SEQUENCE [LARGE SCALE GENOMIC DNA]</scope>
    <source>
        <strain evidence="3">CGMCC 4.7106</strain>
    </source>
</reference>
<dbReference type="InterPro" id="IPR010095">
    <property type="entry name" value="Cas12f1-like_TNB"/>
</dbReference>
<sequence>MSVLLLHRISGREARFAADVNHRISKSIVTEAERTSRGIALEDLGGIRERVRLRKPQRVALHSWSFQQSGAFIAYKGTEGRRAG</sequence>